<keyword evidence="12" id="KW-1185">Reference proteome</keyword>
<feature type="transmembrane region" description="Helical" evidence="10">
    <location>
        <begin position="163"/>
        <end position="189"/>
    </location>
</feature>
<dbReference type="InterPro" id="IPR002076">
    <property type="entry name" value="ELO_fam"/>
</dbReference>
<comment type="caution">
    <text evidence="11">The sequence shown here is derived from an EMBL/GenBank/DDBJ whole genome shotgun (WGS) entry which is preliminary data.</text>
</comment>
<keyword evidence="4 10" id="KW-0812">Transmembrane</keyword>
<protein>
    <recommendedName>
        <fullName evidence="10">Elongation of very long chain fatty acids protein</fullName>
        <ecNumber evidence="10">2.3.1.199</ecNumber>
    </recommendedName>
    <alternativeName>
        <fullName evidence="10">Very-long-chain 3-oxoacyl-CoA synthase</fullName>
    </alternativeName>
</protein>
<dbReference type="EC" id="2.3.1.199" evidence="10"/>
<dbReference type="GO" id="GO:0042761">
    <property type="term" value="P:very long-chain fatty acid biosynthetic process"/>
    <property type="evidence" value="ECO:0007669"/>
    <property type="project" value="TreeGrafter"/>
</dbReference>
<dbReference type="GO" id="GO:0005789">
    <property type="term" value="C:endoplasmic reticulum membrane"/>
    <property type="evidence" value="ECO:0007669"/>
    <property type="project" value="TreeGrafter"/>
</dbReference>
<feature type="transmembrane region" description="Helical" evidence="10">
    <location>
        <begin position="25"/>
        <end position="46"/>
    </location>
</feature>
<dbReference type="EMBL" id="CAVLEF010000225">
    <property type="protein sequence ID" value="CAK1553383.1"/>
    <property type="molecule type" value="Genomic_DNA"/>
</dbReference>
<evidence type="ECO:0000256" key="2">
    <source>
        <dbReference type="ARBA" id="ARBA00022516"/>
    </source>
</evidence>
<keyword evidence="8 10" id="KW-0472">Membrane</keyword>
<evidence type="ECO:0000256" key="3">
    <source>
        <dbReference type="ARBA" id="ARBA00022679"/>
    </source>
</evidence>
<evidence type="ECO:0000256" key="6">
    <source>
        <dbReference type="ARBA" id="ARBA00022989"/>
    </source>
</evidence>
<feature type="transmembrane region" description="Helical" evidence="10">
    <location>
        <begin position="231"/>
        <end position="252"/>
    </location>
</feature>
<evidence type="ECO:0000256" key="8">
    <source>
        <dbReference type="ARBA" id="ARBA00023136"/>
    </source>
</evidence>
<evidence type="ECO:0000256" key="4">
    <source>
        <dbReference type="ARBA" id="ARBA00022692"/>
    </source>
</evidence>
<organism evidence="11 12">
    <name type="scientific">Leptosia nina</name>
    <dbReference type="NCBI Taxonomy" id="320188"/>
    <lineage>
        <taxon>Eukaryota</taxon>
        <taxon>Metazoa</taxon>
        <taxon>Ecdysozoa</taxon>
        <taxon>Arthropoda</taxon>
        <taxon>Hexapoda</taxon>
        <taxon>Insecta</taxon>
        <taxon>Pterygota</taxon>
        <taxon>Neoptera</taxon>
        <taxon>Endopterygota</taxon>
        <taxon>Lepidoptera</taxon>
        <taxon>Glossata</taxon>
        <taxon>Ditrysia</taxon>
        <taxon>Papilionoidea</taxon>
        <taxon>Pieridae</taxon>
        <taxon>Pierinae</taxon>
        <taxon>Leptosia</taxon>
    </lineage>
</organism>
<dbReference type="GO" id="GO:0034626">
    <property type="term" value="P:fatty acid elongation, polyunsaturated fatty acid"/>
    <property type="evidence" value="ECO:0007669"/>
    <property type="project" value="TreeGrafter"/>
</dbReference>
<evidence type="ECO:0000313" key="12">
    <source>
        <dbReference type="Proteomes" id="UP001497472"/>
    </source>
</evidence>
<dbReference type="GO" id="GO:0030148">
    <property type="term" value="P:sphingolipid biosynthetic process"/>
    <property type="evidence" value="ECO:0007669"/>
    <property type="project" value="TreeGrafter"/>
</dbReference>
<dbReference type="GO" id="GO:0034625">
    <property type="term" value="P:fatty acid elongation, monounsaturated fatty acid"/>
    <property type="evidence" value="ECO:0007669"/>
    <property type="project" value="TreeGrafter"/>
</dbReference>
<name>A0AAV1JY89_9NEOP</name>
<comment type="catalytic activity">
    <reaction evidence="10">
        <text>a very-long-chain acyl-CoA + malonyl-CoA + H(+) = a very-long-chain 3-oxoacyl-CoA + CO2 + CoA</text>
        <dbReference type="Rhea" id="RHEA:32727"/>
        <dbReference type="ChEBI" id="CHEBI:15378"/>
        <dbReference type="ChEBI" id="CHEBI:16526"/>
        <dbReference type="ChEBI" id="CHEBI:57287"/>
        <dbReference type="ChEBI" id="CHEBI:57384"/>
        <dbReference type="ChEBI" id="CHEBI:90725"/>
        <dbReference type="ChEBI" id="CHEBI:90736"/>
        <dbReference type="EC" id="2.3.1.199"/>
    </reaction>
</comment>
<comment type="subcellular location">
    <subcellularLocation>
        <location evidence="1">Membrane</location>
        <topology evidence="1">Multi-pass membrane protein</topology>
    </subcellularLocation>
</comment>
<sequence>MESVNITQNNSQEFDFEKSLDVGNWFLMGSPVPLLTIMIAYWLFVLKVGRLWMNKRTPFTLTNVLAVYNVAQIFISLYILCIGSDFLWHNGLIQTGCGIEKADVKLSATAGTYTYFLAKITELFDTIFFILRKKYNQASFLHIYHHSITVMSTWVILKYEPNMIATIFLGTLNSFVHVIMYTYYALSAYPQLAKHLWWKKYITKLQLVQFMLIFVQILADYKYSKCKPSNILITVVCVNLLLFVYLFSNFYVKTYKLNDKKTKNVD</sequence>
<evidence type="ECO:0000256" key="5">
    <source>
        <dbReference type="ARBA" id="ARBA00022832"/>
    </source>
</evidence>
<dbReference type="AlphaFoldDB" id="A0AAV1JY89"/>
<keyword evidence="5 10" id="KW-0276">Fatty acid metabolism</keyword>
<evidence type="ECO:0000256" key="10">
    <source>
        <dbReference type="RuleBase" id="RU361115"/>
    </source>
</evidence>
<evidence type="ECO:0000313" key="11">
    <source>
        <dbReference type="EMBL" id="CAK1553383.1"/>
    </source>
</evidence>
<feature type="transmembrane region" description="Helical" evidence="10">
    <location>
        <begin position="113"/>
        <end position="131"/>
    </location>
</feature>
<proteinExistence type="inferred from homology"/>
<feature type="transmembrane region" description="Helical" evidence="10">
    <location>
        <begin position="138"/>
        <end position="157"/>
    </location>
</feature>
<accession>A0AAV1JY89</accession>
<evidence type="ECO:0000256" key="1">
    <source>
        <dbReference type="ARBA" id="ARBA00004141"/>
    </source>
</evidence>
<keyword evidence="7 10" id="KW-0443">Lipid metabolism</keyword>
<dbReference type="Pfam" id="PF01151">
    <property type="entry name" value="ELO"/>
    <property type="match status" value="1"/>
</dbReference>
<reference evidence="11 12" key="1">
    <citation type="submission" date="2023-11" db="EMBL/GenBank/DDBJ databases">
        <authorList>
            <person name="Okamura Y."/>
        </authorList>
    </citation>
    <scope>NUCLEOTIDE SEQUENCE [LARGE SCALE GENOMIC DNA]</scope>
</reference>
<gene>
    <name evidence="11" type="ORF">LNINA_LOCUS12387</name>
</gene>
<keyword evidence="9 10" id="KW-0275">Fatty acid biosynthesis</keyword>
<keyword evidence="3 10" id="KW-0808">Transferase</keyword>
<keyword evidence="6 10" id="KW-1133">Transmembrane helix</keyword>
<feature type="transmembrane region" description="Helical" evidence="10">
    <location>
        <begin position="201"/>
        <end position="219"/>
    </location>
</feature>
<feature type="transmembrane region" description="Helical" evidence="10">
    <location>
        <begin position="58"/>
        <end position="80"/>
    </location>
</feature>
<keyword evidence="2 10" id="KW-0444">Lipid biosynthesis</keyword>
<comment type="similarity">
    <text evidence="10">Belongs to the ELO family.</text>
</comment>
<dbReference type="GO" id="GO:0019367">
    <property type="term" value="P:fatty acid elongation, saturated fatty acid"/>
    <property type="evidence" value="ECO:0007669"/>
    <property type="project" value="TreeGrafter"/>
</dbReference>
<dbReference type="GO" id="GO:0009922">
    <property type="term" value="F:fatty acid elongase activity"/>
    <property type="evidence" value="ECO:0007669"/>
    <property type="project" value="UniProtKB-EC"/>
</dbReference>
<dbReference type="PANTHER" id="PTHR11157:SF103">
    <property type="entry name" value="ELONGATION OF VERY LONG CHAIN FATTY ACIDS PROTEIN"/>
    <property type="match status" value="1"/>
</dbReference>
<dbReference type="PANTHER" id="PTHR11157">
    <property type="entry name" value="FATTY ACID ACYL TRANSFERASE-RELATED"/>
    <property type="match status" value="1"/>
</dbReference>
<evidence type="ECO:0000256" key="7">
    <source>
        <dbReference type="ARBA" id="ARBA00023098"/>
    </source>
</evidence>
<dbReference type="Proteomes" id="UP001497472">
    <property type="component" value="Unassembled WGS sequence"/>
</dbReference>
<evidence type="ECO:0000256" key="9">
    <source>
        <dbReference type="ARBA" id="ARBA00023160"/>
    </source>
</evidence>